<evidence type="ECO:0000313" key="1">
    <source>
        <dbReference type="EMBL" id="PWA52781.1"/>
    </source>
</evidence>
<comment type="caution">
    <text evidence="1">The sequence shown here is derived from an EMBL/GenBank/DDBJ whole genome shotgun (WGS) entry which is preliminary data.</text>
</comment>
<dbReference type="Proteomes" id="UP000245207">
    <property type="component" value="Unassembled WGS sequence"/>
</dbReference>
<protein>
    <submittedName>
        <fullName evidence="1">Uncharacterized protein</fullName>
    </submittedName>
</protein>
<sequence length="135" mass="15261">MNKKVGEHVGHWERFTLRISNFDSHLWMVYFPFLRESGKSGVEASCLEFVEGTNKPIVYSSKFRHASFPKAGLYIQGGPTKLGIGVMDHVGKSDMFIDASKKYQIIGAEYLGDGVVVEPGWMRELRPEKINSHLL</sequence>
<dbReference type="AlphaFoldDB" id="A0A2U1LUW5"/>
<dbReference type="STRING" id="35608.A0A2U1LUW5"/>
<keyword evidence="2" id="KW-1185">Reference proteome</keyword>
<organism evidence="1 2">
    <name type="scientific">Artemisia annua</name>
    <name type="common">Sweet wormwood</name>
    <dbReference type="NCBI Taxonomy" id="35608"/>
    <lineage>
        <taxon>Eukaryota</taxon>
        <taxon>Viridiplantae</taxon>
        <taxon>Streptophyta</taxon>
        <taxon>Embryophyta</taxon>
        <taxon>Tracheophyta</taxon>
        <taxon>Spermatophyta</taxon>
        <taxon>Magnoliopsida</taxon>
        <taxon>eudicotyledons</taxon>
        <taxon>Gunneridae</taxon>
        <taxon>Pentapetalae</taxon>
        <taxon>asterids</taxon>
        <taxon>campanulids</taxon>
        <taxon>Asterales</taxon>
        <taxon>Asteraceae</taxon>
        <taxon>Asteroideae</taxon>
        <taxon>Anthemideae</taxon>
        <taxon>Artemisiinae</taxon>
        <taxon>Artemisia</taxon>
    </lineage>
</organism>
<evidence type="ECO:0000313" key="2">
    <source>
        <dbReference type="Proteomes" id="UP000245207"/>
    </source>
</evidence>
<proteinExistence type="predicted"/>
<gene>
    <name evidence="1" type="ORF">CTI12_AA451130</name>
</gene>
<dbReference type="OrthoDB" id="188042at2759"/>
<reference evidence="1 2" key="1">
    <citation type="journal article" date="2018" name="Mol. Plant">
        <title>The genome of Artemisia annua provides insight into the evolution of Asteraceae family and artemisinin biosynthesis.</title>
        <authorList>
            <person name="Shen Q."/>
            <person name="Zhang L."/>
            <person name="Liao Z."/>
            <person name="Wang S."/>
            <person name="Yan T."/>
            <person name="Shi P."/>
            <person name="Liu M."/>
            <person name="Fu X."/>
            <person name="Pan Q."/>
            <person name="Wang Y."/>
            <person name="Lv Z."/>
            <person name="Lu X."/>
            <person name="Zhang F."/>
            <person name="Jiang W."/>
            <person name="Ma Y."/>
            <person name="Chen M."/>
            <person name="Hao X."/>
            <person name="Li L."/>
            <person name="Tang Y."/>
            <person name="Lv G."/>
            <person name="Zhou Y."/>
            <person name="Sun X."/>
            <person name="Brodelius P.E."/>
            <person name="Rose J.K.C."/>
            <person name="Tang K."/>
        </authorList>
    </citation>
    <scope>NUCLEOTIDE SEQUENCE [LARGE SCALE GENOMIC DNA]</scope>
    <source>
        <strain evidence="2">cv. Huhao1</strain>
        <tissue evidence="1">Leaf</tissue>
    </source>
</reference>
<dbReference type="PANTHER" id="PTHR48166">
    <property type="entry name" value="EXPRESSED PROTEIN"/>
    <property type="match status" value="1"/>
</dbReference>
<dbReference type="Pfam" id="PF06101">
    <property type="entry name" value="Vps62"/>
    <property type="match status" value="1"/>
</dbReference>
<dbReference type="PANTHER" id="PTHR48166:SF4">
    <property type="entry name" value="OS03G0142900 PROTEIN"/>
    <property type="match status" value="1"/>
</dbReference>
<dbReference type="EMBL" id="PKPP01007656">
    <property type="protein sequence ID" value="PWA52781.1"/>
    <property type="molecule type" value="Genomic_DNA"/>
</dbReference>
<accession>A0A2U1LUW5</accession>
<dbReference type="InterPro" id="IPR009291">
    <property type="entry name" value="Vps62"/>
</dbReference>
<name>A0A2U1LUW5_ARTAN</name>